<accession>E7QWK5</accession>
<comment type="caution">
    <text evidence="1">The sequence shown here is derived from an EMBL/GenBank/DDBJ whole genome shotgun (WGS) entry which is preliminary data.</text>
</comment>
<gene>
    <name evidence="1" type="ORF">ZOD2009_15966</name>
</gene>
<dbReference type="EMBL" id="AEMG01000018">
    <property type="protein sequence ID" value="EFW91101.1"/>
    <property type="molecule type" value="Genomic_DNA"/>
</dbReference>
<proteinExistence type="predicted"/>
<name>E7QWK5_HALPU</name>
<protein>
    <submittedName>
        <fullName evidence="1">Uncharacterized protein</fullName>
    </submittedName>
</protein>
<organism evidence="1 2">
    <name type="scientific">Haladaptatus paucihalophilus DX253</name>
    <dbReference type="NCBI Taxonomy" id="797209"/>
    <lineage>
        <taxon>Archaea</taxon>
        <taxon>Methanobacteriati</taxon>
        <taxon>Methanobacteriota</taxon>
        <taxon>Stenosarchaea group</taxon>
        <taxon>Halobacteria</taxon>
        <taxon>Halobacteriales</taxon>
        <taxon>Haladaptataceae</taxon>
        <taxon>Haladaptatus</taxon>
    </lineage>
</organism>
<evidence type="ECO:0000313" key="2">
    <source>
        <dbReference type="Proteomes" id="UP000003751"/>
    </source>
</evidence>
<reference evidence="1 2" key="1">
    <citation type="journal article" date="2014" name="ISME J.">
        <title>Trehalose/2-sulfotrehalose biosynthesis and glycine-betaine uptake are widely spread mechanisms for osmoadaptation in the Halobacteriales.</title>
        <authorList>
            <person name="Youssef N.H."/>
            <person name="Savage-Ashlock K.N."/>
            <person name="McCully A.L."/>
            <person name="Luedtke B."/>
            <person name="Shaw E.I."/>
            <person name="Hoff W.D."/>
            <person name="Elshahed M.S."/>
        </authorList>
    </citation>
    <scope>NUCLEOTIDE SEQUENCE [LARGE SCALE GENOMIC DNA]</scope>
    <source>
        <strain evidence="1 2">DX253</strain>
    </source>
</reference>
<dbReference type="AlphaFoldDB" id="E7QWK5"/>
<dbReference type="Proteomes" id="UP000003751">
    <property type="component" value="Unassembled WGS sequence"/>
</dbReference>
<sequence>MFVTRNSSLLMRGGMEDLPGTPLLSSRSNRSVDVRSLRTIGLRTSRGTETTSINVILLAFDNDTRLGIPLQKKWFDVTVRGVLRIATTA</sequence>
<evidence type="ECO:0000313" key="1">
    <source>
        <dbReference type="EMBL" id="EFW91101.1"/>
    </source>
</evidence>